<dbReference type="SUPFAM" id="SSF52540">
    <property type="entry name" value="P-loop containing nucleoside triphosphate hydrolases"/>
    <property type="match status" value="1"/>
</dbReference>
<dbReference type="InterPro" id="IPR041628">
    <property type="entry name" value="ChlI/MoxR_AAA_lid"/>
</dbReference>
<dbReference type="HOGENOM" id="CLU_034716_2_0_7"/>
<dbReference type="PATRIC" id="fig|1429438.4.peg.1012"/>
<dbReference type="Pfam" id="PF07726">
    <property type="entry name" value="AAA_3"/>
    <property type="match status" value="1"/>
</dbReference>
<name>W4LWG3_ENTF1</name>
<dbReference type="InterPro" id="IPR027417">
    <property type="entry name" value="P-loop_NTPase"/>
</dbReference>
<dbReference type="InterPro" id="IPR003593">
    <property type="entry name" value="AAA+_ATPase"/>
</dbReference>
<dbReference type="Pfam" id="PF17863">
    <property type="entry name" value="AAA_lid_2"/>
    <property type="match status" value="1"/>
</dbReference>
<evidence type="ECO:0000313" key="3">
    <source>
        <dbReference type="Proteomes" id="UP000019141"/>
    </source>
</evidence>
<accession>W4LWG3</accession>
<dbReference type="CDD" id="cd00009">
    <property type="entry name" value="AAA"/>
    <property type="match status" value="1"/>
</dbReference>
<dbReference type="PIRSF" id="PIRSF002849">
    <property type="entry name" value="AAA_ATPase_chaperone_MoxR_prd"/>
    <property type="match status" value="1"/>
</dbReference>
<dbReference type="GO" id="GO:0016887">
    <property type="term" value="F:ATP hydrolysis activity"/>
    <property type="evidence" value="ECO:0007669"/>
    <property type="project" value="InterPro"/>
</dbReference>
<evidence type="ECO:0000313" key="2">
    <source>
        <dbReference type="EMBL" id="ETX02240.1"/>
    </source>
</evidence>
<dbReference type="PANTHER" id="PTHR42759">
    <property type="entry name" value="MOXR FAMILY PROTEIN"/>
    <property type="match status" value="1"/>
</dbReference>
<dbReference type="GO" id="GO:0005524">
    <property type="term" value="F:ATP binding"/>
    <property type="evidence" value="ECO:0007669"/>
    <property type="project" value="InterPro"/>
</dbReference>
<proteinExistence type="predicted"/>
<sequence length="337" mass="36483">MVKLMALKFPDTLTAHAAPTKRPPHELLLMRLRDNLSRVLIGKTDEIDLFLAGVLSGGHILIEDVPGVGKTMLAKAFARSTGGVLRRIQCTPDLLPTDIIGVSVYNPQENAFRFQAGPIFSHILLADEINRASPRTQSALLEAMGEKQVTVDGQSLSLESSFCVIATQNPVEAQGTYPLPEAQLDRFAMQISLGYPPASEARRLLLQPDDRERLEGVEPVFEPETLMALQQAAAGIPIEDSVADYLLALVEATRRHPSVRLGVSPRGALAFLAVTRGRALLHGRDFVTPDDVKTLAVAALAHRLILSWHTPSAPTPSASNSKAAVVQEILQQVAVPR</sequence>
<comment type="caution">
    <text evidence="2">The sequence shown here is derived from an EMBL/GenBank/DDBJ whole genome shotgun (WGS) entry which is preliminary data.</text>
</comment>
<dbReference type="SMART" id="SM00382">
    <property type="entry name" value="AAA"/>
    <property type="match status" value="1"/>
</dbReference>
<dbReference type="Proteomes" id="UP000019141">
    <property type="component" value="Unassembled WGS sequence"/>
</dbReference>
<dbReference type="Gene3D" id="1.10.8.80">
    <property type="entry name" value="Magnesium chelatase subunit I, C-Terminal domain"/>
    <property type="match status" value="1"/>
</dbReference>
<dbReference type="AlphaFoldDB" id="W4LWG3"/>
<dbReference type="InterPro" id="IPR011703">
    <property type="entry name" value="ATPase_AAA-3"/>
</dbReference>
<feature type="domain" description="AAA+ ATPase" evidence="1">
    <location>
        <begin position="56"/>
        <end position="197"/>
    </location>
</feature>
<dbReference type="InterPro" id="IPR050764">
    <property type="entry name" value="CbbQ/NirQ/NorQ/GpvN"/>
</dbReference>
<organism evidence="2 3">
    <name type="scientific">Entotheonella factor</name>
    <dbReference type="NCBI Taxonomy" id="1429438"/>
    <lineage>
        <taxon>Bacteria</taxon>
        <taxon>Pseudomonadati</taxon>
        <taxon>Nitrospinota/Tectimicrobiota group</taxon>
        <taxon>Candidatus Tectimicrobiota</taxon>
        <taxon>Candidatus Entotheonellia</taxon>
        <taxon>Candidatus Entotheonellales</taxon>
        <taxon>Candidatus Entotheonellaceae</taxon>
        <taxon>Candidatus Entotheonella</taxon>
    </lineage>
</organism>
<protein>
    <recommendedName>
        <fullName evidence="1">AAA+ ATPase domain-containing protein</fullName>
    </recommendedName>
</protein>
<dbReference type="PANTHER" id="PTHR42759:SF5">
    <property type="entry name" value="METHANOL DEHYDROGENASE REGULATOR"/>
    <property type="match status" value="1"/>
</dbReference>
<dbReference type="EMBL" id="AZHW01000165">
    <property type="protein sequence ID" value="ETX02240.1"/>
    <property type="molecule type" value="Genomic_DNA"/>
</dbReference>
<evidence type="ECO:0000259" key="1">
    <source>
        <dbReference type="SMART" id="SM00382"/>
    </source>
</evidence>
<keyword evidence="3" id="KW-1185">Reference proteome</keyword>
<dbReference type="Gene3D" id="3.40.50.300">
    <property type="entry name" value="P-loop containing nucleotide triphosphate hydrolases"/>
    <property type="match status" value="1"/>
</dbReference>
<reference evidence="2 3" key="1">
    <citation type="journal article" date="2014" name="Nature">
        <title>An environmental bacterial taxon with a large and distinct metabolic repertoire.</title>
        <authorList>
            <person name="Wilson M.C."/>
            <person name="Mori T."/>
            <person name="Ruckert C."/>
            <person name="Uria A.R."/>
            <person name="Helf M.J."/>
            <person name="Takada K."/>
            <person name="Gernert C."/>
            <person name="Steffens U.A."/>
            <person name="Heycke N."/>
            <person name="Schmitt S."/>
            <person name="Rinke C."/>
            <person name="Helfrich E.J."/>
            <person name="Brachmann A.O."/>
            <person name="Gurgui C."/>
            <person name="Wakimoto T."/>
            <person name="Kracht M."/>
            <person name="Crusemann M."/>
            <person name="Hentschel U."/>
            <person name="Abe I."/>
            <person name="Matsunaga S."/>
            <person name="Kalinowski J."/>
            <person name="Takeyama H."/>
            <person name="Piel J."/>
        </authorList>
    </citation>
    <scope>NUCLEOTIDE SEQUENCE [LARGE SCALE GENOMIC DNA]</scope>
    <source>
        <strain evidence="3">TSY1</strain>
    </source>
</reference>
<gene>
    <name evidence="2" type="ORF">ETSY1_04310</name>
</gene>